<organism evidence="2 3">
    <name type="scientific">Puccinia graminis f. sp. tritici</name>
    <dbReference type="NCBI Taxonomy" id="56615"/>
    <lineage>
        <taxon>Eukaryota</taxon>
        <taxon>Fungi</taxon>
        <taxon>Dikarya</taxon>
        <taxon>Basidiomycota</taxon>
        <taxon>Pucciniomycotina</taxon>
        <taxon>Pucciniomycetes</taxon>
        <taxon>Pucciniales</taxon>
        <taxon>Pucciniaceae</taxon>
        <taxon>Puccinia</taxon>
    </lineage>
</organism>
<feature type="compositionally biased region" description="Polar residues" evidence="1">
    <location>
        <begin position="27"/>
        <end position="47"/>
    </location>
</feature>
<feature type="region of interest" description="Disordered" evidence="1">
    <location>
        <begin position="27"/>
        <end position="56"/>
    </location>
</feature>
<sequence length="109" mass="12008">MATLPCESVFPAPAPLSTPNWTQFSYHSHSQRAIQQSKTNGIDTSNRIEPLDRRSPCQNFNPKATLNCKCEYPKELLEAATLILDNKNSSDDLLPSHGGSKPGKKSNKP</sequence>
<proteinExistence type="predicted"/>
<accession>A0A5B0QGE3</accession>
<name>A0A5B0QGE3_PUCGR</name>
<reference evidence="2 3" key="1">
    <citation type="submission" date="2019-05" db="EMBL/GenBank/DDBJ databases">
        <title>Emergence of the Ug99 lineage of the wheat stem rust pathogen through somatic hybridization.</title>
        <authorList>
            <person name="Li F."/>
            <person name="Upadhyaya N.M."/>
            <person name="Sperschneider J."/>
            <person name="Matny O."/>
            <person name="Nguyen-Phuc H."/>
            <person name="Mago R."/>
            <person name="Raley C."/>
            <person name="Miller M.E."/>
            <person name="Silverstein K.A.T."/>
            <person name="Henningsen E."/>
            <person name="Hirsch C.D."/>
            <person name="Visser B."/>
            <person name="Pretorius Z.A."/>
            <person name="Steffenson B.J."/>
            <person name="Schwessinger B."/>
            <person name="Dodds P.N."/>
            <person name="Figueroa M."/>
        </authorList>
    </citation>
    <scope>NUCLEOTIDE SEQUENCE [LARGE SCALE GENOMIC DNA]</scope>
    <source>
        <strain evidence="2">21-0</strain>
    </source>
</reference>
<feature type="region of interest" description="Disordered" evidence="1">
    <location>
        <begin position="87"/>
        <end position="109"/>
    </location>
</feature>
<comment type="caution">
    <text evidence="2">The sequence shown here is derived from an EMBL/GenBank/DDBJ whole genome shotgun (WGS) entry which is preliminary data.</text>
</comment>
<evidence type="ECO:0000313" key="3">
    <source>
        <dbReference type="Proteomes" id="UP000324748"/>
    </source>
</evidence>
<gene>
    <name evidence="2" type="ORF">PGT21_021235</name>
</gene>
<evidence type="ECO:0000313" key="2">
    <source>
        <dbReference type="EMBL" id="KAA1112054.1"/>
    </source>
</evidence>
<dbReference type="AlphaFoldDB" id="A0A5B0QGE3"/>
<dbReference type="Proteomes" id="UP000324748">
    <property type="component" value="Unassembled WGS sequence"/>
</dbReference>
<dbReference type="EMBL" id="VSWC01000016">
    <property type="protein sequence ID" value="KAA1112054.1"/>
    <property type="molecule type" value="Genomic_DNA"/>
</dbReference>
<protein>
    <submittedName>
        <fullName evidence="2">Uncharacterized protein</fullName>
    </submittedName>
</protein>
<evidence type="ECO:0000256" key="1">
    <source>
        <dbReference type="SAM" id="MobiDB-lite"/>
    </source>
</evidence>
<keyword evidence="3" id="KW-1185">Reference proteome</keyword>